<proteinExistence type="inferred from homology"/>
<keyword evidence="3" id="KW-0235">DNA replication</keyword>
<sequence length="471" mass="51340">MTQDMVFEAPSAQDCDGFDTMLSARKDDAMEVEPMTRETSKYLNKSARFIVEKKSFKEQYAQLYFTRLMLTSPRVREAIKEKFPEAKVAKILDLEDGQECVIVGTLYKDMLLKPTILDEYTKERSVEPLVRASKLTSDSDTLVLEDEGARVRLSGEALDLAKHVTGIVVAVKGTAERDGNFTVSDVLYAPPGPQAAVPLPREVGAGTSGRYVALVSGLQLGGGGNPLPAQLLIDHLCGLLGSSPDQELSARVVRVVLAGDSFAPGVNQVAAGKLNKKQQADMKAPLLELDLGLAQLAAAMPVDVMPGPADFTNVSLPQQPMHRVLFPGAARYSTFQGVTNPYEFDCEDISFLGTSGQNVDDLYKYCDVEDRLDLLEATWRWQHLAPTAPDTLATYPFSDRDPFIVEQAPHVYFVGNQPEFATRVVTGPAGQVTRLLALPRFADSGMAVLVNLDTLACHPLVFSTEPLQADE</sequence>
<protein>
    <recommendedName>
        <fullName evidence="8">DNA polymerase delta small subunit</fullName>
    </recommendedName>
</protein>
<dbReference type="Gene3D" id="3.60.21.50">
    <property type="match status" value="1"/>
</dbReference>
<accession>A0A7S0RED1</accession>
<dbReference type="GO" id="GO:0043625">
    <property type="term" value="C:delta DNA polymerase complex"/>
    <property type="evidence" value="ECO:0007669"/>
    <property type="project" value="TreeGrafter"/>
</dbReference>
<dbReference type="InterPro" id="IPR007185">
    <property type="entry name" value="DNA_pol_a/d/e_bsu"/>
</dbReference>
<dbReference type="AlphaFoldDB" id="A0A7S0RED1"/>
<evidence type="ECO:0000313" key="7">
    <source>
        <dbReference type="EMBL" id="CAD8675245.1"/>
    </source>
</evidence>
<comment type="similarity">
    <text evidence="2">Belongs to the DNA polymerase delta/II small subunit family.</text>
</comment>
<feature type="domain" description="DNA polymerase alpha/delta/epsilon subunit B" evidence="5">
    <location>
        <begin position="212"/>
        <end position="422"/>
    </location>
</feature>
<reference evidence="7" key="1">
    <citation type="submission" date="2021-01" db="EMBL/GenBank/DDBJ databases">
        <authorList>
            <person name="Corre E."/>
            <person name="Pelletier E."/>
            <person name="Niang G."/>
            <person name="Scheremetjew M."/>
            <person name="Finn R."/>
            <person name="Kale V."/>
            <person name="Holt S."/>
            <person name="Cochrane G."/>
            <person name="Meng A."/>
            <person name="Brown T."/>
            <person name="Cohen L."/>
        </authorList>
    </citation>
    <scope>NUCLEOTIDE SEQUENCE</scope>
    <source>
        <strain evidence="7">CCMP722</strain>
    </source>
</reference>
<dbReference type="FunFam" id="3.60.21.50:FF:000002">
    <property type="entry name" value="DNA polymerase delta small subunit"/>
    <property type="match status" value="1"/>
</dbReference>
<dbReference type="Pfam" id="PF18018">
    <property type="entry name" value="DNA_pol_D_N"/>
    <property type="match status" value="1"/>
</dbReference>
<gene>
    <name evidence="7" type="ORF">POBO1169_LOCUS12607</name>
</gene>
<dbReference type="InterPro" id="IPR041863">
    <property type="entry name" value="PolD2_C"/>
</dbReference>
<dbReference type="Pfam" id="PF04042">
    <property type="entry name" value="DNA_pol_E_B"/>
    <property type="match status" value="1"/>
</dbReference>
<dbReference type="GO" id="GO:0006271">
    <property type="term" value="P:DNA strand elongation involved in DNA replication"/>
    <property type="evidence" value="ECO:0007669"/>
    <property type="project" value="TreeGrafter"/>
</dbReference>
<evidence type="ECO:0000256" key="4">
    <source>
        <dbReference type="ARBA" id="ARBA00023242"/>
    </source>
</evidence>
<evidence type="ECO:0008006" key="8">
    <source>
        <dbReference type="Google" id="ProtNLM"/>
    </source>
</evidence>
<dbReference type="PANTHER" id="PTHR10416:SF0">
    <property type="entry name" value="DNA POLYMERASE DELTA SUBUNIT 2"/>
    <property type="match status" value="1"/>
</dbReference>
<dbReference type="GO" id="GO:1902969">
    <property type="term" value="P:mitotic DNA replication"/>
    <property type="evidence" value="ECO:0007669"/>
    <property type="project" value="UniProtKB-ARBA"/>
</dbReference>
<dbReference type="CDD" id="cd07387">
    <property type="entry name" value="MPP_PolD2_C"/>
    <property type="match status" value="1"/>
</dbReference>
<feature type="domain" description="DNA polymerase delta subunit OB-fold" evidence="6">
    <location>
        <begin position="59"/>
        <end position="186"/>
    </location>
</feature>
<dbReference type="PANTHER" id="PTHR10416">
    <property type="entry name" value="DNA POLYMERASE DELTA SUBUNIT 2"/>
    <property type="match status" value="1"/>
</dbReference>
<evidence type="ECO:0000256" key="3">
    <source>
        <dbReference type="ARBA" id="ARBA00022705"/>
    </source>
</evidence>
<keyword evidence="4" id="KW-0539">Nucleus</keyword>
<evidence type="ECO:0000259" key="5">
    <source>
        <dbReference type="Pfam" id="PF04042"/>
    </source>
</evidence>
<evidence type="ECO:0000256" key="2">
    <source>
        <dbReference type="ARBA" id="ARBA00006035"/>
    </source>
</evidence>
<dbReference type="EMBL" id="HBFA01024816">
    <property type="protein sequence ID" value="CAD8675245.1"/>
    <property type="molecule type" value="Transcribed_RNA"/>
</dbReference>
<evidence type="ECO:0000256" key="1">
    <source>
        <dbReference type="ARBA" id="ARBA00004123"/>
    </source>
</evidence>
<dbReference type="GO" id="GO:0003677">
    <property type="term" value="F:DNA binding"/>
    <property type="evidence" value="ECO:0007669"/>
    <property type="project" value="InterPro"/>
</dbReference>
<dbReference type="Gene3D" id="2.40.50.430">
    <property type="match status" value="1"/>
</dbReference>
<comment type="subcellular location">
    <subcellularLocation>
        <location evidence="1">Nucleus</location>
    </subcellularLocation>
</comment>
<name>A0A7S0RED1_9CHLO</name>
<dbReference type="InterPro" id="IPR040663">
    <property type="entry name" value="DNA_pol_D_N"/>
</dbReference>
<evidence type="ECO:0000259" key="6">
    <source>
        <dbReference type="Pfam" id="PF18018"/>
    </source>
</evidence>
<dbReference type="InterPro" id="IPR024826">
    <property type="entry name" value="DNA_pol_delta/II_ssu"/>
</dbReference>
<organism evidence="7">
    <name type="scientific">Pyramimonas obovata</name>
    <dbReference type="NCBI Taxonomy" id="1411642"/>
    <lineage>
        <taxon>Eukaryota</taxon>
        <taxon>Viridiplantae</taxon>
        <taxon>Chlorophyta</taxon>
        <taxon>Pyramimonadophyceae</taxon>
        <taxon>Pyramimonadales</taxon>
        <taxon>Pyramimonadaceae</taxon>
        <taxon>Pyramimonas</taxon>
        <taxon>Pyramimonas incertae sedis</taxon>
    </lineage>
</organism>